<feature type="compositionally biased region" description="Basic and acidic residues" evidence="5">
    <location>
        <begin position="11"/>
        <end position="27"/>
    </location>
</feature>
<dbReference type="PANTHER" id="PTHR47968:SF75">
    <property type="entry name" value="CENTROMERE-ASSOCIATED PROTEIN E"/>
    <property type="match status" value="1"/>
</dbReference>
<keyword evidence="3" id="KW-0547">Nucleotide-binding</keyword>
<evidence type="ECO:0000256" key="4">
    <source>
        <dbReference type="SAM" id="Coils"/>
    </source>
</evidence>
<dbReference type="SUPFAM" id="SSF49879">
    <property type="entry name" value="SMAD/FHA domain"/>
    <property type="match status" value="1"/>
</dbReference>
<accession>A0A7S2M016</accession>
<keyword evidence="1 4" id="KW-0175">Coiled coil</keyword>
<reference evidence="7" key="1">
    <citation type="submission" date="2021-01" db="EMBL/GenBank/DDBJ databases">
        <authorList>
            <person name="Corre E."/>
            <person name="Pelletier E."/>
            <person name="Niang G."/>
            <person name="Scheremetjew M."/>
            <person name="Finn R."/>
            <person name="Kale V."/>
            <person name="Holt S."/>
            <person name="Cochrane G."/>
            <person name="Meng A."/>
            <person name="Brown T."/>
            <person name="Cohen L."/>
        </authorList>
    </citation>
    <scope>NUCLEOTIDE SEQUENCE</scope>
    <source>
        <strain evidence="7">RCC3387</strain>
    </source>
</reference>
<keyword evidence="3" id="KW-0067">ATP-binding</keyword>
<gene>
    <name evidence="7" type="ORF">BRAN1462_LOCUS45138</name>
</gene>
<dbReference type="PRINTS" id="PR00380">
    <property type="entry name" value="KINESINHEAVY"/>
</dbReference>
<feature type="domain" description="Kinesin motor" evidence="6">
    <location>
        <begin position="37"/>
        <end position="397"/>
    </location>
</feature>
<protein>
    <recommendedName>
        <fullName evidence="6">Kinesin motor domain-containing protein</fullName>
    </recommendedName>
</protein>
<organism evidence="7">
    <name type="scientific">Zooxanthella nutricula</name>
    <dbReference type="NCBI Taxonomy" id="1333877"/>
    <lineage>
        <taxon>Eukaryota</taxon>
        <taxon>Sar</taxon>
        <taxon>Alveolata</taxon>
        <taxon>Dinophyceae</taxon>
        <taxon>Peridiniales</taxon>
        <taxon>Peridiniales incertae sedis</taxon>
        <taxon>Zooxanthella</taxon>
    </lineage>
</organism>
<dbReference type="PANTHER" id="PTHR47968">
    <property type="entry name" value="CENTROMERE PROTEIN E"/>
    <property type="match status" value="1"/>
</dbReference>
<sequence length="697" mass="77355">MVVWDPTLDEAGERDQGDEAGARERVDSAGGATGAGCIKVCLRARPFNAFEKEQKQHENPCLEITSKTNLVITNPENQEDREMSFDRVYNYLDTANEPAATQEFLMNDLGKEIKDSVMDGYHGSLIAYGPTGSGKTHTMFGTSGAAEQEGLLPRMVQAIFSDVEKMKQNKVDQCRIRITMQYLEIYNEQIRDLMSPDGLLAPPSPDDDVRPRKLVIRESPNVGVFVAGLTDVQVTSWDETNEALQSGIQKRAVGSTLMNDTSSRSHCICMFEIMRQMLGEALEVRSKAFFVDLAGSERTKQAQTSGARQQEGNHINKSLSALAQCVSALVNIGRKSTVGGAPVKQHVPFRNAKLTHLLQEALCGNSRTCILVAVNAGANSYWDTLSTLQFAQRAKRIQTKAVKNVENRGDLMKALQAELERLRAEVSSGHAQKDEVADLEKIKTKYGSNLEFQLQRAASFQQKKAKILDGRGVSPMALNDTVGLAKSCPHLLNICYDTHLAGCLVYFLSPDVESTVGTAPSCKIRLAGLGMEAEMARFSTEDGIVFMTHVEGRVLINGSQVQEGKKQLEHNDRLFFGFSHCFRFVIPDRMETGDHQESQAFKMRMSISAVREVVPEHNSVAYEQCTFLMRQLQGVLGEVKVRALQYRFKQVCVLVEEANAITHEMRPHSRLEFTPEVATDFSNQGSPEAIVRLRSYP</sequence>
<dbReference type="Gene3D" id="3.40.850.10">
    <property type="entry name" value="Kinesin motor domain"/>
    <property type="match status" value="1"/>
</dbReference>
<dbReference type="Gene3D" id="2.60.200.20">
    <property type="match status" value="1"/>
</dbReference>
<dbReference type="CDD" id="cd00106">
    <property type="entry name" value="KISc"/>
    <property type="match status" value="1"/>
</dbReference>
<evidence type="ECO:0000259" key="6">
    <source>
        <dbReference type="PROSITE" id="PS50067"/>
    </source>
</evidence>
<dbReference type="GO" id="GO:0007018">
    <property type="term" value="P:microtubule-based movement"/>
    <property type="evidence" value="ECO:0007669"/>
    <property type="project" value="InterPro"/>
</dbReference>
<dbReference type="GO" id="GO:0003777">
    <property type="term" value="F:microtubule motor activity"/>
    <property type="evidence" value="ECO:0007669"/>
    <property type="project" value="InterPro"/>
</dbReference>
<evidence type="ECO:0000256" key="3">
    <source>
        <dbReference type="PROSITE-ProRule" id="PRU00283"/>
    </source>
</evidence>
<dbReference type="SMART" id="SM00129">
    <property type="entry name" value="KISc"/>
    <property type="match status" value="1"/>
</dbReference>
<dbReference type="AlphaFoldDB" id="A0A7S2M016"/>
<evidence type="ECO:0000256" key="2">
    <source>
        <dbReference type="ARBA" id="ARBA00023175"/>
    </source>
</evidence>
<evidence type="ECO:0000256" key="5">
    <source>
        <dbReference type="SAM" id="MobiDB-lite"/>
    </source>
</evidence>
<feature type="non-terminal residue" evidence="7">
    <location>
        <position position="697"/>
    </location>
</feature>
<dbReference type="InterPro" id="IPR027640">
    <property type="entry name" value="Kinesin-like_fam"/>
</dbReference>
<dbReference type="InterPro" id="IPR008984">
    <property type="entry name" value="SMAD_FHA_dom_sf"/>
</dbReference>
<keyword evidence="2 3" id="KW-0505">Motor protein</keyword>
<dbReference type="GO" id="GO:0008017">
    <property type="term" value="F:microtubule binding"/>
    <property type="evidence" value="ECO:0007669"/>
    <property type="project" value="InterPro"/>
</dbReference>
<dbReference type="Pfam" id="PF00225">
    <property type="entry name" value="Kinesin"/>
    <property type="match status" value="1"/>
</dbReference>
<dbReference type="SUPFAM" id="SSF52540">
    <property type="entry name" value="P-loop containing nucleoside triphosphate hydrolases"/>
    <property type="match status" value="1"/>
</dbReference>
<evidence type="ECO:0000313" key="7">
    <source>
        <dbReference type="EMBL" id="CAD9620744.1"/>
    </source>
</evidence>
<dbReference type="EMBL" id="HBGW01070752">
    <property type="protein sequence ID" value="CAD9620744.1"/>
    <property type="molecule type" value="Transcribed_RNA"/>
</dbReference>
<dbReference type="PROSITE" id="PS50067">
    <property type="entry name" value="KINESIN_MOTOR_2"/>
    <property type="match status" value="1"/>
</dbReference>
<dbReference type="InterPro" id="IPR001752">
    <property type="entry name" value="Kinesin_motor_dom"/>
</dbReference>
<feature type="binding site" evidence="3">
    <location>
        <begin position="129"/>
        <end position="136"/>
    </location>
    <ligand>
        <name>ATP</name>
        <dbReference type="ChEBI" id="CHEBI:30616"/>
    </ligand>
</feature>
<name>A0A7S2M016_9DINO</name>
<dbReference type="GO" id="GO:0005524">
    <property type="term" value="F:ATP binding"/>
    <property type="evidence" value="ECO:0007669"/>
    <property type="project" value="UniProtKB-UniRule"/>
</dbReference>
<proteinExistence type="inferred from homology"/>
<evidence type="ECO:0000256" key="1">
    <source>
        <dbReference type="ARBA" id="ARBA00023054"/>
    </source>
</evidence>
<feature type="region of interest" description="Disordered" evidence="5">
    <location>
        <begin position="1"/>
        <end position="31"/>
    </location>
</feature>
<dbReference type="InterPro" id="IPR027417">
    <property type="entry name" value="P-loop_NTPase"/>
</dbReference>
<dbReference type="InterPro" id="IPR036961">
    <property type="entry name" value="Kinesin_motor_dom_sf"/>
</dbReference>
<comment type="similarity">
    <text evidence="3">Belongs to the TRAFAC class myosin-kinesin ATPase superfamily. Kinesin family.</text>
</comment>
<feature type="coiled-coil region" evidence="4">
    <location>
        <begin position="405"/>
        <end position="432"/>
    </location>
</feature>